<protein>
    <recommendedName>
        <fullName evidence="2">Gfo/Idh/MocA-like oxidoreductase N-terminal domain-containing protein</fullName>
    </recommendedName>
</protein>
<evidence type="ECO:0008006" key="2">
    <source>
        <dbReference type="Google" id="ProtNLM"/>
    </source>
</evidence>
<proteinExistence type="predicted"/>
<dbReference type="AlphaFoldDB" id="A0A098ED84"/>
<organism evidence="1">
    <name type="scientific">groundwater metagenome</name>
    <dbReference type="NCBI Taxonomy" id="717931"/>
    <lineage>
        <taxon>unclassified sequences</taxon>
        <taxon>metagenomes</taxon>
        <taxon>ecological metagenomes</taxon>
    </lineage>
</organism>
<accession>A0A098ED84</accession>
<gene>
    <name evidence="1" type="ORF">MSIBF_A3990002</name>
</gene>
<sequence>MGKKIGIIGLNARAAAQSAKRAGYDVFLATYFSDADTANITKKFLPYAKRKI</sequence>
<dbReference type="EMBL" id="CCXY01000333">
    <property type="protein sequence ID" value="CEG13466.1"/>
    <property type="molecule type" value="Genomic_DNA"/>
</dbReference>
<evidence type="ECO:0000313" key="1">
    <source>
        <dbReference type="EMBL" id="CEG13466.1"/>
    </source>
</evidence>
<reference evidence="1" key="1">
    <citation type="submission" date="2014-09" db="EMBL/GenBank/DDBJ databases">
        <authorList>
            <person name="Probst J Alexander"/>
        </authorList>
    </citation>
    <scope>NUCLEOTIDE SEQUENCE</scope>
</reference>
<name>A0A098ED84_9ZZZZ</name>